<dbReference type="Proteomes" id="UP000283666">
    <property type="component" value="Unassembled WGS sequence"/>
</dbReference>
<dbReference type="REBASE" id="156632">
    <property type="entry name" value="M.Nme9293ORF7020P"/>
</dbReference>
<dbReference type="Pfam" id="PF00145">
    <property type="entry name" value="DNA_methylase"/>
    <property type="match status" value="2"/>
</dbReference>
<evidence type="ECO:0000313" key="15">
    <source>
        <dbReference type="Proteomes" id="UP000283666"/>
    </source>
</evidence>
<reference evidence="11 14" key="2">
    <citation type="journal article" date="2017" name="Clin. Infect. Dis.">
        <title>Increased Risk for Meningococcal Disease among Men who have Sex with Men in the United States, 2012-2015.</title>
        <authorList>
            <person name="Folaranmi T.A."/>
            <person name="Kretz C.B."/>
            <person name="Kamiya H."/>
            <person name="MacNeil J.R."/>
            <person name="Whaley M.J."/>
            <person name="Blain A."/>
            <person name="Antwi M."/>
            <person name="Dorsinville M."/>
            <person name="Pacilli M."/>
            <person name="Smith S."/>
            <person name="Civen R."/>
            <person name="Ngo V."/>
            <person name="Winter K."/>
            <person name="Harriman K."/>
            <person name="Wang X."/>
            <person name="Bowen V.B."/>
            <person name="Patel M."/>
            <person name="Martin S."/>
            <person name="Misegades L."/>
            <person name="Meyer S.A."/>
        </authorList>
    </citation>
    <scope>NUCLEOTIDE SEQUENCE [LARGE SCALE GENOMIC DNA]</scope>
    <source>
        <strain evidence="11 14">M26503</strain>
    </source>
</reference>
<evidence type="ECO:0000313" key="14">
    <source>
        <dbReference type="Proteomes" id="UP000217930"/>
    </source>
</evidence>
<keyword evidence="4" id="KW-0680">Restriction system</keyword>
<comment type="caution">
    <text evidence="12">The sequence shown here is derived from an EMBL/GenBank/DDBJ whole genome shotgun (WGS) entry which is preliminary data.</text>
</comment>
<dbReference type="SUPFAM" id="SSF53335">
    <property type="entry name" value="S-adenosyl-L-methionine-dependent methyltransferases"/>
    <property type="match status" value="1"/>
</dbReference>
<dbReference type="GO" id="GO:0003886">
    <property type="term" value="F:DNA (cytosine-5-)-methyltransferase activity"/>
    <property type="evidence" value="ECO:0007669"/>
    <property type="project" value="UniProtKB-EC"/>
</dbReference>
<dbReference type="PROSITE" id="PS00094">
    <property type="entry name" value="C5_MTASE_1"/>
    <property type="match status" value="1"/>
</dbReference>
<dbReference type="PRINTS" id="PR00105">
    <property type="entry name" value="C5METTRFRASE"/>
</dbReference>
<dbReference type="AlphaFoldDB" id="A0A1B1ZDT6"/>
<protein>
    <recommendedName>
        <fullName evidence="8">Cytosine-specific methyltransferase</fullName>
        <ecNumber evidence="8">2.1.1.37</ecNumber>
    </recommendedName>
</protein>
<dbReference type="CDD" id="cd00315">
    <property type="entry name" value="Cyt_C5_DNA_methylase"/>
    <property type="match status" value="1"/>
</dbReference>
<dbReference type="Proteomes" id="UP000217930">
    <property type="component" value="Unassembled WGS sequence"/>
</dbReference>
<evidence type="ECO:0000256" key="2">
    <source>
        <dbReference type="ARBA" id="ARBA00022679"/>
    </source>
</evidence>
<evidence type="ECO:0000256" key="1">
    <source>
        <dbReference type="ARBA" id="ARBA00022603"/>
    </source>
</evidence>
<dbReference type="InterPro" id="IPR031303">
    <property type="entry name" value="C5_meth_CS"/>
</dbReference>
<dbReference type="InterPro" id="IPR050390">
    <property type="entry name" value="C5-Methyltransferase"/>
</dbReference>
<evidence type="ECO:0000256" key="6">
    <source>
        <dbReference type="PROSITE-ProRule" id="PRU01016"/>
    </source>
</evidence>
<dbReference type="InterPro" id="IPR018117">
    <property type="entry name" value="C5_DNA_meth_AS"/>
</dbReference>
<dbReference type="GO" id="GO:0009307">
    <property type="term" value="P:DNA restriction-modification system"/>
    <property type="evidence" value="ECO:0007669"/>
    <property type="project" value="UniProtKB-KW"/>
</dbReference>
<dbReference type="REBASE" id="195439">
    <property type="entry name" value="M.Nme214ORF215P"/>
</dbReference>
<dbReference type="NCBIfam" id="TIGR00675">
    <property type="entry name" value="dcm"/>
    <property type="match status" value="1"/>
</dbReference>
<evidence type="ECO:0000256" key="3">
    <source>
        <dbReference type="ARBA" id="ARBA00022691"/>
    </source>
</evidence>
<evidence type="ECO:0000256" key="7">
    <source>
        <dbReference type="RuleBase" id="RU000416"/>
    </source>
</evidence>
<dbReference type="REBASE" id="405394">
    <property type="entry name" value="M.Nme8249ORF1660P"/>
</dbReference>
<evidence type="ECO:0000313" key="11">
    <source>
        <dbReference type="EMBL" id="PBJ88612.1"/>
    </source>
</evidence>
<dbReference type="Pfam" id="PF20075">
    <property type="entry name" value="DUF6471"/>
    <property type="match status" value="1"/>
</dbReference>
<dbReference type="Gene3D" id="3.40.50.150">
    <property type="entry name" value="Vaccinia Virus protein VP39"/>
    <property type="match status" value="1"/>
</dbReference>
<dbReference type="REBASE" id="157183">
    <property type="entry name" value="M.Nme25419ORF8700P"/>
</dbReference>
<keyword evidence="1 6" id="KW-0489">Methyltransferase</keyword>
<dbReference type="InterPro" id="IPR001525">
    <property type="entry name" value="C5_MeTfrase"/>
</dbReference>
<dbReference type="EMBL" id="NWZY01000005">
    <property type="protein sequence ID" value="RQK80386.1"/>
    <property type="molecule type" value="Genomic_DNA"/>
</dbReference>
<evidence type="ECO:0000313" key="10">
    <source>
        <dbReference type="EMBL" id="CWP55685.1"/>
    </source>
</evidence>
<feature type="domain" description="DUF6471" evidence="9">
    <location>
        <begin position="15"/>
        <end position="74"/>
    </location>
</feature>
<dbReference type="InterPro" id="IPR029063">
    <property type="entry name" value="SAM-dependent_MTases_sf"/>
</dbReference>
<keyword evidence="3 6" id="KW-0949">S-adenosyl-L-methionine</keyword>
<dbReference type="EMBL" id="FEVP01000006">
    <property type="protein sequence ID" value="CWP55685.1"/>
    <property type="molecule type" value="Genomic_DNA"/>
</dbReference>
<evidence type="ECO:0000256" key="5">
    <source>
        <dbReference type="ARBA" id="ARBA00047422"/>
    </source>
</evidence>
<accession>A0A1B1ZDT6</accession>
<organism evidence="12 15">
    <name type="scientific">Neisseria meningitidis</name>
    <dbReference type="NCBI Taxonomy" id="487"/>
    <lineage>
        <taxon>Bacteria</taxon>
        <taxon>Pseudomonadati</taxon>
        <taxon>Pseudomonadota</taxon>
        <taxon>Betaproteobacteria</taxon>
        <taxon>Neisseriales</taxon>
        <taxon>Neisseriaceae</taxon>
        <taxon>Neisseria</taxon>
    </lineage>
</organism>
<dbReference type="Proteomes" id="UP000072443">
    <property type="component" value="Unassembled WGS sequence"/>
</dbReference>
<dbReference type="GO" id="GO:0032259">
    <property type="term" value="P:methylation"/>
    <property type="evidence" value="ECO:0007669"/>
    <property type="project" value="UniProtKB-KW"/>
</dbReference>
<dbReference type="PROSITE" id="PS51679">
    <property type="entry name" value="SAM_MT_C5"/>
    <property type="match status" value="1"/>
</dbReference>
<gene>
    <name evidence="10" type="primary">bspRIM</name>
    <name evidence="11" type="ORF">CNQ34_13145</name>
    <name evidence="12" type="ORF">COH52_02905</name>
    <name evidence="10" type="ORF">ERS514591_00756</name>
</gene>
<reference evidence="12 15" key="3">
    <citation type="submission" date="2017-09" db="EMBL/GenBank/DDBJ databases">
        <title>Phenotypic and genotypic characterization of Colombian isolates of Neisseria meningitidis recovered from invasive disease.</title>
        <authorList>
            <person name="Duarte C."/>
            <person name="Gabastou J.M."/>
            <person name="Moreno J."/>
        </authorList>
    </citation>
    <scope>NUCLEOTIDE SEQUENCE [LARGE SCALE GENOMIC DNA]</scope>
    <source>
        <strain evidence="12 15">INS-Nm1012</strain>
    </source>
</reference>
<dbReference type="InterPro" id="IPR045526">
    <property type="entry name" value="DUF6471"/>
</dbReference>
<dbReference type="Gene3D" id="3.90.120.10">
    <property type="entry name" value="DNA Methylase, subunit A, domain 2"/>
    <property type="match status" value="1"/>
</dbReference>
<reference evidence="11" key="4">
    <citation type="submission" date="2017-09" db="EMBL/GenBank/DDBJ databases">
        <authorList>
            <person name="Kretz C."/>
            <person name="Retchless A."/>
            <person name="Wang X."/>
        </authorList>
    </citation>
    <scope>NUCLEOTIDE SEQUENCE</scope>
    <source>
        <strain evidence="11">M26503</strain>
    </source>
</reference>
<evidence type="ECO:0000313" key="12">
    <source>
        <dbReference type="EMBL" id="RQK80386.1"/>
    </source>
</evidence>
<name>A0A1B1ZDT6_NEIME</name>
<evidence type="ECO:0000313" key="13">
    <source>
        <dbReference type="Proteomes" id="UP000072443"/>
    </source>
</evidence>
<dbReference type="PANTHER" id="PTHR10629">
    <property type="entry name" value="CYTOSINE-SPECIFIC METHYLTRANSFERASE"/>
    <property type="match status" value="1"/>
</dbReference>
<evidence type="ECO:0000259" key="9">
    <source>
        <dbReference type="Pfam" id="PF20075"/>
    </source>
</evidence>
<comment type="catalytic activity">
    <reaction evidence="5 8">
        <text>a 2'-deoxycytidine in DNA + S-adenosyl-L-methionine = a 5-methyl-2'-deoxycytidine in DNA + S-adenosyl-L-homocysteine + H(+)</text>
        <dbReference type="Rhea" id="RHEA:13681"/>
        <dbReference type="Rhea" id="RHEA-COMP:11369"/>
        <dbReference type="Rhea" id="RHEA-COMP:11370"/>
        <dbReference type="ChEBI" id="CHEBI:15378"/>
        <dbReference type="ChEBI" id="CHEBI:57856"/>
        <dbReference type="ChEBI" id="CHEBI:59789"/>
        <dbReference type="ChEBI" id="CHEBI:85452"/>
        <dbReference type="ChEBI" id="CHEBI:85454"/>
        <dbReference type="EC" id="2.1.1.37"/>
    </reaction>
</comment>
<dbReference type="PANTHER" id="PTHR10629:SF52">
    <property type="entry name" value="DNA (CYTOSINE-5)-METHYLTRANSFERASE 1"/>
    <property type="match status" value="1"/>
</dbReference>
<keyword evidence="2 6" id="KW-0808">Transferase</keyword>
<evidence type="ECO:0000256" key="4">
    <source>
        <dbReference type="ARBA" id="ARBA00022747"/>
    </source>
</evidence>
<feature type="active site" evidence="6">
    <location>
        <position position="168"/>
    </location>
</feature>
<evidence type="ECO:0000256" key="8">
    <source>
        <dbReference type="RuleBase" id="RU000417"/>
    </source>
</evidence>
<reference evidence="10 13" key="1">
    <citation type="submission" date="2016-02" db="EMBL/GenBank/DDBJ databases">
        <authorList>
            <consortium name="Pathogen Informatics"/>
        </authorList>
    </citation>
    <scope>NUCLEOTIDE SEQUENCE [LARGE SCALE GENOMIC DNA]</scope>
    <source>
        <strain evidence="10 13">2842STDY5881269</strain>
    </source>
</reference>
<dbReference type="PROSITE" id="PS00095">
    <property type="entry name" value="C5_MTASE_2"/>
    <property type="match status" value="1"/>
</dbReference>
<dbReference type="REBASE" id="628825">
    <property type="entry name" value="M.Nme208ORF6925P"/>
</dbReference>
<dbReference type="EMBL" id="NTLY01000002">
    <property type="protein sequence ID" value="PBJ88612.1"/>
    <property type="molecule type" value="Genomic_DNA"/>
</dbReference>
<dbReference type="EC" id="2.1.1.37" evidence="8"/>
<sequence length="389" mass="44174">MTERLTMTEFARKNWNKLAGDAIKAKMHEHGIGFIQLSELFLEQGESETANAICNKVNRGTFSHAFYLKCMELMTKQEKQEDREKKYKIISLFSGCGGMDLGFLGGFEFLNRTYDKHDFDIIWANEIDEHAVRTYRHNLGNHIVHGDIWQHLDEIPTSADIIIGGFPCQDISINGKGAGISGSRSGLYKAMLSAVERVRPKIFVAENVKGLLMKHHRKDLETVLSDFRNLGYQVDYYLLNAADYGVPQTRERVIIVGRLPEIPEIQIEKTNTSNSYVTARQAIGDLVDKVEDEIANHIWSRAEKSPDQGSRKLDAERAGYTIRAECHGNIQWHYELPRRISMREAARIQSFPDNFIFQAKLRATERQIGNAVPPVLGWHIAAAVSKALK</sequence>
<proteinExistence type="inferred from homology"/>
<comment type="similarity">
    <text evidence="6 7">Belongs to the class I-like SAM-binding methyltransferase superfamily. C5-methyltransferase family.</text>
</comment>